<name>A0A3N4LDF1_9PEZI</name>
<proteinExistence type="predicted"/>
<protein>
    <submittedName>
        <fullName evidence="1">Uncharacterized protein</fullName>
    </submittedName>
</protein>
<dbReference type="OrthoDB" id="5463630at2759"/>
<organism evidence="1 2">
    <name type="scientific">Terfezia boudieri ATCC MYA-4762</name>
    <dbReference type="NCBI Taxonomy" id="1051890"/>
    <lineage>
        <taxon>Eukaryota</taxon>
        <taxon>Fungi</taxon>
        <taxon>Dikarya</taxon>
        <taxon>Ascomycota</taxon>
        <taxon>Pezizomycotina</taxon>
        <taxon>Pezizomycetes</taxon>
        <taxon>Pezizales</taxon>
        <taxon>Pezizaceae</taxon>
        <taxon>Terfezia</taxon>
    </lineage>
</organism>
<accession>A0A3N4LDF1</accession>
<dbReference type="InParanoid" id="A0A3N4LDF1"/>
<dbReference type="AlphaFoldDB" id="A0A3N4LDF1"/>
<dbReference type="Proteomes" id="UP000267821">
    <property type="component" value="Unassembled WGS sequence"/>
</dbReference>
<dbReference type="EMBL" id="ML121566">
    <property type="protein sequence ID" value="RPB20907.1"/>
    <property type="molecule type" value="Genomic_DNA"/>
</dbReference>
<evidence type="ECO:0000313" key="2">
    <source>
        <dbReference type="Proteomes" id="UP000267821"/>
    </source>
</evidence>
<keyword evidence="2" id="KW-1185">Reference proteome</keyword>
<reference evidence="1 2" key="1">
    <citation type="journal article" date="2018" name="Nat. Ecol. Evol.">
        <title>Pezizomycetes genomes reveal the molecular basis of ectomycorrhizal truffle lifestyle.</title>
        <authorList>
            <person name="Murat C."/>
            <person name="Payen T."/>
            <person name="Noel B."/>
            <person name="Kuo A."/>
            <person name="Morin E."/>
            <person name="Chen J."/>
            <person name="Kohler A."/>
            <person name="Krizsan K."/>
            <person name="Balestrini R."/>
            <person name="Da Silva C."/>
            <person name="Montanini B."/>
            <person name="Hainaut M."/>
            <person name="Levati E."/>
            <person name="Barry K.W."/>
            <person name="Belfiori B."/>
            <person name="Cichocki N."/>
            <person name="Clum A."/>
            <person name="Dockter R.B."/>
            <person name="Fauchery L."/>
            <person name="Guy J."/>
            <person name="Iotti M."/>
            <person name="Le Tacon F."/>
            <person name="Lindquist E.A."/>
            <person name="Lipzen A."/>
            <person name="Malagnac F."/>
            <person name="Mello A."/>
            <person name="Molinier V."/>
            <person name="Miyauchi S."/>
            <person name="Poulain J."/>
            <person name="Riccioni C."/>
            <person name="Rubini A."/>
            <person name="Sitrit Y."/>
            <person name="Splivallo R."/>
            <person name="Traeger S."/>
            <person name="Wang M."/>
            <person name="Zifcakova L."/>
            <person name="Wipf D."/>
            <person name="Zambonelli A."/>
            <person name="Paolocci F."/>
            <person name="Nowrousian M."/>
            <person name="Ottonello S."/>
            <person name="Baldrian P."/>
            <person name="Spatafora J.W."/>
            <person name="Henrissat B."/>
            <person name="Nagy L.G."/>
            <person name="Aury J.M."/>
            <person name="Wincker P."/>
            <person name="Grigoriev I.V."/>
            <person name="Bonfante P."/>
            <person name="Martin F.M."/>
        </authorList>
    </citation>
    <scope>NUCLEOTIDE SEQUENCE [LARGE SCALE GENOMIC DNA]</scope>
    <source>
        <strain evidence="1 2">ATCC MYA-4762</strain>
    </source>
</reference>
<evidence type="ECO:0000313" key="1">
    <source>
        <dbReference type="EMBL" id="RPB20907.1"/>
    </source>
</evidence>
<gene>
    <name evidence="1" type="ORF">L211DRAFT_489203</name>
</gene>
<sequence length="87" mass="9847">MPRSTQRSVLLASIVKMMEQLIRLIKHDSGKDLVKLLEELWTVYKVISARRYIASRGISAGRHIHHGIGGILILENLVQHFRCSVGT</sequence>